<evidence type="ECO:0000313" key="1">
    <source>
        <dbReference type="EMBL" id="GGX47750.1"/>
    </source>
</evidence>
<reference evidence="2" key="1">
    <citation type="journal article" date="2019" name="Int. J. Syst. Evol. Microbiol.">
        <title>The Global Catalogue of Microorganisms (GCM) 10K type strain sequencing project: providing services to taxonomists for standard genome sequencing and annotation.</title>
        <authorList>
            <consortium name="The Broad Institute Genomics Platform"/>
            <consortium name="The Broad Institute Genome Sequencing Center for Infectious Disease"/>
            <person name="Wu L."/>
            <person name="Ma J."/>
        </authorList>
    </citation>
    <scope>NUCLEOTIDE SEQUENCE [LARGE SCALE GENOMIC DNA]</scope>
    <source>
        <strain evidence="2">KCTC 23917</strain>
    </source>
</reference>
<comment type="caution">
    <text evidence="1">The sequence shown here is derived from an EMBL/GenBank/DDBJ whole genome shotgun (WGS) entry which is preliminary data.</text>
</comment>
<evidence type="ECO:0000313" key="2">
    <source>
        <dbReference type="Proteomes" id="UP000653343"/>
    </source>
</evidence>
<sequence>MAGARYGALGRELEQMKSSEKELADEVIAALRKRIDDLALEAPNNPLKIYRQAGGVDIEVIKKSEQPLH</sequence>
<name>A0ABQ2Y120_9BURK</name>
<organism evidence="1 2">
    <name type="scientific">Undibacterium squillarum</name>
    <dbReference type="NCBI Taxonomy" id="1131567"/>
    <lineage>
        <taxon>Bacteria</taxon>
        <taxon>Pseudomonadati</taxon>
        <taxon>Pseudomonadota</taxon>
        <taxon>Betaproteobacteria</taxon>
        <taxon>Burkholderiales</taxon>
        <taxon>Oxalobacteraceae</taxon>
        <taxon>Undibacterium</taxon>
    </lineage>
</organism>
<gene>
    <name evidence="1" type="ORF">GCM10010946_27820</name>
</gene>
<dbReference type="Proteomes" id="UP000653343">
    <property type="component" value="Unassembled WGS sequence"/>
</dbReference>
<proteinExistence type="predicted"/>
<accession>A0ABQ2Y120</accession>
<keyword evidence="2" id="KW-1185">Reference proteome</keyword>
<protein>
    <submittedName>
        <fullName evidence="1">Uncharacterized protein</fullName>
    </submittedName>
</protein>
<dbReference type="EMBL" id="BMYU01000007">
    <property type="protein sequence ID" value="GGX47750.1"/>
    <property type="molecule type" value="Genomic_DNA"/>
</dbReference>